<name>A0ACC0KF78_CHOFU</name>
<sequence>MVCLSAVCLPFTEFHRNGEPTAAPRRSLRLVCCACRDEATVGGGGGEVSDGMDHAVKAMSARGPLARLLARRRFESAELEELYARYACKLQRGSVGSALALWAALATALAAADATRGWRRAPQVLTLLSIYKLYAYYACKLQRGTVGSALALWAALATALAAAYATRGWRRAPQIRSLLSIYKLYARNACKLQRGSVGYARAFWAALATAIAVGVLGAHAMLCGGLAWWCGRAGGAAPERRLPRACWLALAGGGAALAATLPAWSPGAAAEGAAHVVWAVFAAYALLPVGAPVAAAFGILLPTVHTIAAALVAHRFPYHIWQQRKPQPRPWLQLAPTVGRAEHRLTQ</sequence>
<protein>
    <submittedName>
        <fullName evidence="1">Uncharacterized protein</fullName>
    </submittedName>
</protein>
<reference evidence="1 2" key="1">
    <citation type="journal article" date="2022" name="Genome Biol. Evol.">
        <title>The Spruce Budworm Genome: Reconstructing the Evolutionary History of Antifreeze Proteins.</title>
        <authorList>
            <person name="Beliveau C."/>
            <person name="Gagne P."/>
            <person name="Picq S."/>
            <person name="Vernygora O."/>
            <person name="Keeling C.I."/>
            <person name="Pinkney K."/>
            <person name="Doucet D."/>
            <person name="Wen F."/>
            <person name="Johnston J.S."/>
            <person name="Maaroufi H."/>
            <person name="Boyle B."/>
            <person name="Laroche J."/>
            <person name="Dewar K."/>
            <person name="Juretic N."/>
            <person name="Blackburn G."/>
            <person name="Nisole A."/>
            <person name="Brunet B."/>
            <person name="Brandao M."/>
            <person name="Lumley L."/>
            <person name="Duan J."/>
            <person name="Quan G."/>
            <person name="Lucarotti C.J."/>
            <person name="Roe A.D."/>
            <person name="Sperling F.A.H."/>
            <person name="Levesque R.C."/>
            <person name="Cusson M."/>
        </authorList>
    </citation>
    <scope>NUCLEOTIDE SEQUENCE [LARGE SCALE GENOMIC DNA]</scope>
    <source>
        <strain evidence="1">Glfc:IPQL:Cfum</strain>
    </source>
</reference>
<evidence type="ECO:0000313" key="1">
    <source>
        <dbReference type="EMBL" id="KAI8434871.1"/>
    </source>
</evidence>
<dbReference type="EMBL" id="CM046105">
    <property type="protein sequence ID" value="KAI8434871.1"/>
    <property type="molecule type" value="Genomic_DNA"/>
</dbReference>
<comment type="caution">
    <text evidence="1">The sequence shown here is derived from an EMBL/GenBank/DDBJ whole genome shotgun (WGS) entry which is preliminary data.</text>
</comment>
<dbReference type="Proteomes" id="UP001064048">
    <property type="component" value="Chromosome 5"/>
</dbReference>
<keyword evidence="2" id="KW-1185">Reference proteome</keyword>
<gene>
    <name evidence="1" type="ORF">MSG28_003361</name>
</gene>
<evidence type="ECO:0000313" key="2">
    <source>
        <dbReference type="Proteomes" id="UP001064048"/>
    </source>
</evidence>
<proteinExistence type="predicted"/>
<organism evidence="1 2">
    <name type="scientific">Choristoneura fumiferana</name>
    <name type="common">Spruce budworm moth</name>
    <name type="synonym">Archips fumiferana</name>
    <dbReference type="NCBI Taxonomy" id="7141"/>
    <lineage>
        <taxon>Eukaryota</taxon>
        <taxon>Metazoa</taxon>
        <taxon>Ecdysozoa</taxon>
        <taxon>Arthropoda</taxon>
        <taxon>Hexapoda</taxon>
        <taxon>Insecta</taxon>
        <taxon>Pterygota</taxon>
        <taxon>Neoptera</taxon>
        <taxon>Endopterygota</taxon>
        <taxon>Lepidoptera</taxon>
        <taxon>Glossata</taxon>
        <taxon>Ditrysia</taxon>
        <taxon>Tortricoidea</taxon>
        <taxon>Tortricidae</taxon>
        <taxon>Tortricinae</taxon>
        <taxon>Choristoneura</taxon>
    </lineage>
</organism>
<accession>A0ACC0KF78</accession>